<comment type="caution">
    <text evidence="2">The sequence shown here is derived from an EMBL/GenBank/DDBJ whole genome shotgun (WGS) entry which is preliminary data.</text>
</comment>
<protein>
    <submittedName>
        <fullName evidence="2">Uncharacterized protein</fullName>
    </submittedName>
</protein>
<reference evidence="2 3" key="1">
    <citation type="submission" date="2020-03" db="EMBL/GenBank/DDBJ databases">
        <title>Draft Genome Sequence of Cudoniella acicularis.</title>
        <authorList>
            <person name="Buettner E."/>
            <person name="Kellner H."/>
        </authorList>
    </citation>
    <scope>NUCLEOTIDE SEQUENCE [LARGE SCALE GENOMIC DNA]</scope>
    <source>
        <strain evidence="2 3">DSM 108380</strain>
    </source>
</reference>
<feature type="region of interest" description="Disordered" evidence="1">
    <location>
        <begin position="83"/>
        <end position="160"/>
    </location>
</feature>
<gene>
    <name evidence="2" type="ORF">G7Y89_g9401</name>
</gene>
<evidence type="ECO:0000313" key="2">
    <source>
        <dbReference type="EMBL" id="KAF4628752.1"/>
    </source>
</evidence>
<dbReference type="PANTHER" id="PTHR32440:SF0">
    <property type="entry name" value="PHOSPHATASE DCR2-RELATED"/>
    <property type="match status" value="1"/>
</dbReference>
<dbReference type="GO" id="GO:0004721">
    <property type="term" value="F:phosphoprotein phosphatase activity"/>
    <property type="evidence" value="ECO:0007669"/>
    <property type="project" value="TreeGrafter"/>
</dbReference>
<dbReference type="AlphaFoldDB" id="A0A8H4W053"/>
<dbReference type="PANTHER" id="PTHR32440">
    <property type="entry name" value="PHOSPHATASE DCR2-RELATED-RELATED"/>
    <property type="match status" value="1"/>
</dbReference>
<sequence>MLAVGDGGRNLTNLRLKTLKAEFGTDSKATSPSSSPPPRYCRASPETQLSQEGRLYTGRGVADEHELVDHALDTLLVTAERAGGSLRPANRRRSDRDSDDELNSSDSARDDEKEPRPTKRKALPASVDLSPSPIASVLSRTPLLTRGQESSSAEGASRQAVTMMVRRGGLGRLVSALPIIYKTNRGQSTYTWQILSPDRLSIESGADAKIAPFGVSFTDVVQVKRVELDRLYLFARHGLKRYLELARVNDFSKDRLDQLGRRNSNYVGGYYFARGLVKPKLRGFKGAISIYYRSARIVVPFRDNGIIRDDIGQRLDSLIDIRVGEPPLNPSSAKGAGYKTKRTLRQGQAETRYSGGFKITSVGVCKDTIDAYKKNLLESEADLLTVYFIRKILDIEKPDLMILTRDQLYYDISDSQSALFKVVALIIERLILFAAVFSNHNSKGIYVLSPPVIDFIFPRFKDDNDNRFYLSLAFLYIPFPEFGDRYLNIRNGYRREPTKGPSFNSYFYDALVKGATKPLSLALGYTIEVVVGSRDIVRIVESDFTDERGFRNSIRVSGA</sequence>
<evidence type="ECO:0000256" key="1">
    <source>
        <dbReference type="SAM" id="MobiDB-lite"/>
    </source>
</evidence>
<evidence type="ECO:0000313" key="3">
    <source>
        <dbReference type="Proteomes" id="UP000566819"/>
    </source>
</evidence>
<dbReference type="Proteomes" id="UP000566819">
    <property type="component" value="Unassembled WGS sequence"/>
</dbReference>
<keyword evidence="3" id="KW-1185">Reference proteome</keyword>
<organism evidence="2 3">
    <name type="scientific">Cudoniella acicularis</name>
    <dbReference type="NCBI Taxonomy" id="354080"/>
    <lineage>
        <taxon>Eukaryota</taxon>
        <taxon>Fungi</taxon>
        <taxon>Dikarya</taxon>
        <taxon>Ascomycota</taxon>
        <taxon>Pezizomycotina</taxon>
        <taxon>Leotiomycetes</taxon>
        <taxon>Helotiales</taxon>
        <taxon>Tricladiaceae</taxon>
        <taxon>Cudoniella</taxon>
    </lineage>
</organism>
<dbReference type="OrthoDB" id="783096at2759"/>
<accession>A0A8H4W053</accession>
<feature type="region of interest" description="Disordered" evidence="1">
    <location>
        <begin position="20"/>
        <end position="53"/>
    </location>
</feature>
<dbReference type="EMBL" id="JAAMPI010000767">
    <property type="protein sequence ID" value="KAF4628752.1"/>
    <property type="molecule type" value="Genomic_DNA"/>
</dbReference>
<feature type="compositionally biased region" description="Basic and acidic residues" evidence="1">
    <location>
        <begin position="107"/>
        <end position="117"/>
    </location>
</feature>
<name>A0A8H4W053_9HELO</name>
<proteinExistence type="predicted"/>
<dbReference type="GO" id="GO:0005737">
    <property type="term" value="C:cytoplasm"/>
    <property type="evidence" value="ECO:0007669"/>
    <property type="project" value="TreeGrafter"/>
</dbReference>